<evidence type="ECO:0008006" key="3">
    <source>
        <dbReference type="Google" id="ProtNLM"/>
    </source>
</evidence>
<feature type="non-terminal residue" evidence="1">
    <location>
        <position position="130"/>
    </location>
</feature>
<gene>
    <name evidence="1" type="ORF">ZHD862_LOCUS30199</name>
</gene>
<comment type="caution">
    <text evidence="1">The sequence shown here is derived from an EMBL/GenBank/DDBJ whole genome shotgun (WGS) entry which is preliminary data.</text>
</comment>
<proteinExistence type="predicted"/>
<evidence type="ECO:0000313" key="1">
    <source>
        <dbReference type="EMBL" id="CAF1343992.1"/>
    </source>
</evidence>
<evidence type="ECO:0000313" key="2">
    <source>
        <dbReference type="Proteomes" id="UP000663864"/>
    </source>
</evidence>
<organism evidence="1 2">
    <name type="scientific">Rotaria sordida</name>
    <dbReference type="NCBI Taxonomy" id="392033"/>
    <lineage>
        <taxon>Eukaryota</taxon>
        <taxon>Metazoa</taxon>
        <taxon>Spiralia</taxon>
        <taxon>Gnathifera</taxon>
        <taxon>Rotifera</taxon>
        <taxon>Eurotatoria</taxon>
        <taxon>Bdelloidea</taxon>
        <taxon>Philodinida</taxon>
        <taxon>Philodinidae</taxon>
        <taxon>Rotaria</taxon>
    </lineage>
</organism>
<accession>A0A815GY87</accession>
<dbReference type="Proteomes" id="UP000663864">
    <property type="component" value="Unassembled WGS sequence"/>
</dbReference>
<dbReference type="EMBL" id="CAJNOT010002795">
    <property type="protein sequence ID" value="CAF1343992.1"/>
    <property type="molecule type" value="Genomic_DNA"/>
</dbReference>
<sequence length="130" mass="15584">MQAVTKFELLSNEIFVECFEYLSAFDIYYSFHRLNYRCEKLIRSIPLKINVKQVRKTIFDQLCNRMFSNSEIKKQIYSLRSSNEDTYDQIQVFLSIFLLDEFPSLRLLTLTDVDSSNFHRLKSMLPLLFK</sequence>
<dbReference type="AlphaFoldDB" id="A0A815GY87"/>
<name>A0A815GY87_9BILA</name>
<protein>
    <recommendedName>
        <fullName evidence="3">F-box domain-containing protein</fullName>
    </recommendedName>
</protein>
<reference evidence="1" key="1">
    <citation type="submission" date="2021-02" db="EMBL/GenBank/DDBJ databases">
        <authorList>
            <person name="Nowell W R."/>
        </authorList>
    </citation>
    <scope>NUCLEOTIDE SEQUENCE</scope>
</reference>